<sequence length="229" mass="26218">MLRLTSDTVKAGFNTLMSNEVVTVFFDYVCPYAWRGAELVELVREPLGLTFEWQHFSLYQSNHEAQRAARAGSGAWQLWNERLTEGDEGGNRGLLPFLASCAARRQGRELHDRFRLELMRARHRDHRPFSRDTLHSVAAAVGLDLCRFQSDMANPECRTVLAQEHYRAASLDVFGTPTFRFPGGHAAYLRLKALPGSAEEALELFCSYRRLLERFPYLETIKRPRPKGN</sequence>
<dbReference type="SUPFAM" id="SSF52833">
    <property type="entry name" value="Thioredoxin-like"/>
    <property type="match status" value="1"/>
</dbReference>
<organism evidence="2 3">
    <name type="scientific">Truepera radiovictrix (strain DSM 17093 / CIP 108686 / LMG 22925 / RQ-24)</name>
    <dbReference type="NCBI Taxonomy" id="649638"/>
    <lineage>
        <taxon>Bacteria</taxon>
        <taxon>Thermotogati</taxon>
        <taxon>Deinococcota</taxon>
        <taxon>Deinococci</taxon>
        <taxon>Trueperales</taxon>
        <taxon>Trueperaceae</taxon>
        <taxon>Truepera</taxon>
    </lineage>
</organism>
<gene>
    <name evidence="2" type="ordered locus">Trad_2026</name>
</gene>
<keyword evidence="3" id="KW-1185">Reference proteome</keyword>
<dbReference type="Proteomes" id="UP000000379">
    <property type="component" value="Chromosome"/>
</dbReference>
<dbReference type="InterPro" id="IPR001853">
    <property type="entry name" value="DSBA-like_thioredoxin_dom"/>
</dbReference>
<dbReference type="InterPro" id="IPR036249">
    <property type="entry name" value="Thioredoxin-like_sf"/>
</dbReference>
<dbReference type="eggNOG" id="COG2761">
    <property type="taxonomic scope" value="Bacteria"/>
</dbReference>
<dbReference type="AlphaFoldDB" id="D7CR52"/>
<dbReference type="KEGG" id="tra:Trad_2026"/>
<dbReference type="HOGENOM" id="CLU_1209370_0_0_0"/>
<name>D7CR52_TRURR</name>
<evidence type="ECO:0000313" key="2">
    <source>
        <dbReference type="EMBL" id="ADI15140.1"/>
    </source>
</evidence>
<protein>
    <submittedName>
        <fullName evidence="2">DSBA oxidoreductase</fullName>
    </submittedName>
</protein>
<reference evidence="2 3" key="2">
    <citation type="journal article" date="2011" name="Stand. Genomic Sci.">
        <title>Complete genome sequence of Truepera radiovictrix type strain (RQ-24).</title>
        <authorList>
            <person name="Ivanova N."/>
            <person name="Rohde C."/>
            <person name="Munk C."/>
            <person name="Nolan M."/>
            <person name="Lucas S."/>
            <person name="Del Rio T.G."/>
            <person name="Tice H."/>
            <person name="Deshpande S."/>
            <person name="Cheng J.F."/>
            <person name="Tapia R."/>
            <person name="Han C."/>
            <person name="Goodwin L."/>
            <person name="Pitluck S."/>
            <person name="Liolios K."/>
            <person name="Mavromatis K."/>
            <person name="Mikhailova N."/>
            <person name="Pati A."/>
            <person name="Chen A."/>
            <person name="Palaniappan K."/>
            <person name="Land M."/>
            <person name="Hauser L."/>
            <person name="Chang Y.J."/>
            <person name="Jeffries C.D."/>
            <person name="Brambilla E."/>
            <person name="Rohde M."/>
            <person name="Goker M."/>
            <person name="Tindall B.J."/>
            <person name="Woyke T."/>
            <person name="Bristow J."/>
            <person name="Eisen J.A."/>
            <person name="Markowitz V."/>
            <person name="Hugenholtz P."/>
            <person name="Kyrpides N.C."/>
            <person name="Klenk H.P."/>
            <person name="Lapidus A."/>
        </authorList>
    </citation>
    <scope>NUCLEOTIDE SEQUENCE [LARGE SCALE GENOMIC DNA]</scope>
    <source>
        <strain evidence="3">DSM 17093 / CIP 108686 / LMG 22925 / RQ-24</strain>
    </source>
</reference>
<evidence type="ECO:0000313" key="3">
    <source>
        <dbReference type="Proteomes" id="UP000000379"/>
    </source>
</evidence>
<dbReference type="STRING" id="649638.Trad_2026"/>
<dbReference type="Pfam" id="PF01323">
    <property type="entry name" value="DSBA"/>
    <property type="match status" value="1"/>
</dbReference>
<evidence type="ECO:0000259" key="1">
    <source>
        <dbReference type="Pfam" id="PF01323"/>
    </source>
</evidence>
<accession>D7CR52</accession>
<reference evidence="3" key="1">
    <citation type="submission" date="2010-05" db="EMBL/GenBank/DDBJ databases">
        <title>The complete genome of Truepera radiovictris DSM 17093.</title>
        <authorList>
            <consortium name="US DOE Joint Genome Institute (JGI-PGF)"/>
            <person name="Lucas S."/>
            <person name="Copeland A."/>
            <person name="Lapidus A."/>
            <person name="Glavina del Rio T."/>
            <person name="Dalin E."/>
            <person name="Tice H."/>
            <person name="Bruce D."/>
            <person name="Goodwin L."/>
            <person name="Pitluck S."/>
            <person name="Kyrpides N."/>
            <person name="Mavromatis K."/>
            <person name="Ovchinnikova G."/>
            <person name="Munk A.C."/>
            <person name="Detter J.C."/>
            <person name="Han C."/>
            <person name="Tapia R."/>
            <person name="Land M."/>
            <person name="Hauser L."/>
            <person name="Markowitz V."/>
            <person name="Cheng J.-F."/>
            <person name="Hugenholtz P."/>
            <person name="Woyke T."/>
            <person name="Wu D."/>
            <person name="Tindall B."/>
            <person name="Pomrenke H.G."/>
            <person name="Brambilla E."/>
            <person name="Klenk H.-P."/>
            <person name="Eisen J.A."/>
        </authorList>
    </citation>
    <scope>NUCLEOTIDE SEQUENCE [LARGE SCALE GENOMIC DNA]</scope>
    <source>
        <strain evidence="3">DSM 17093 / CIP 108686 / LMG 22925 / RQ-24</strain>
    </source>
</reference>
<dbReference type="Gene3D" id="3.40.30.10">
    <property type="entry name" value="Glutaredoxin"/>
    <property type="match status" value="1"/>
</dbReference>
<proteinExistence type="predicted"/>
<feature type="domain" description="DSBA-like thioredoxin" evidence="1">
    <location>
        <begin position="102"/>
        <end position="185"/>
    </location>
</feature>
<dbReference type="GO" id="GO:0016491">
    <property type="term" value="F:oxidoreductase activity"/>
    <property type="evidence" value="ECO:0007669"/>
    <property type="project" value="InterPro"/>
</dbReference>
<dbReference type="EMBL" id="CP002049">
    <property type="protein sequence ID" value="ADI15140.1"/>
    <property type="molecule type" value="Genomic_DNA"/>
</dbReference>